<dbReference type="Gene3D" id="3.40.50.2300">
    <property type="match status" value="1"/>
</dbReference>
<dbReference type="EMBL" id="SMFL01000022">
    <property type="protein sequence ID" value="TDE08984.1"/>
    <property type="molecule type" value="Genomic_DNA"/>
</dbReference>
<protein>
    <submittedName>
        <fullName evidence="3">Response regulator</fullName>
    </submittedName>
</protein>
<evidence type="ECO:0000313" key="4">
    <source>
        <dbReference type="Proteomes" id="UP000294850"/>
    </source>
</evidence>
<dbReference type="InterPro" id="IPR011006">
    <property type="entry name" value="CheY-like_superfamily"/>
</dbReference>
<evidence type="ECO:0000256" key="1">
    <source>
        <dbReference type="PROSITE-ProRule" id="PRU00169"/>
    </source>
</evidence>
<comment type="caution">
    <text evidence="3">The sequence shown here is derived from an EMBL/GenBank/DDBJ whole genome shotgun (WGS) entry which is preliminary data.</text>
</comment>
<name>A0A4R5DBP6_9BACT</name>
<evidence type="ECO:0000259" key="2">
    <source>
        <dbReference type="PROSITE" id="PS50110"/>
    </source>
</evidence>
<reference evidence="3 4" key="1">
    <citation type="submission" date="2019-03" db="EMBL/GenBank/DDBJ databases">
        <title>Dyadobacter AR-3-6 sp. nov., isolated from arctic soil.</title>
        <authorList>
            <person name="Chaudhary D.K."/>
        </authorList>
    </citation>
    <scope>NUCLEOTIDE SEQUENCE [LARGE SCALE GENOMIC DNA]</scope>
    <source>
        <strain evidence="3 4">AR-3-6</strain>
    </source>
</reference>
<dbReference type="RefSeq" id="WP_131962372.1">
    <property type="nucleotide sequence ID" value="NZ_SMFL01000022.1"/>
</dbReference>
<dbReference type="AlphaFoldDB" id="A0A4R5DBP6"/>
<feature type="domain" description="Response regulatory" evidence="2">
    <location>
        <begin position="3"/>
        <end position="90"/>
    </location>
</feature>
<keyword evidence="1" id="KW-0597">Phosphoprotein</keyword>
<dbReference type="PROSITE" id="PS50110">
    <property type="entry name" value="RESPONSE_REGULATORY"/>
    <property type="match status" value="1"/>
</dbReference>
<proteinExistence type="predicted"/>
<keyword evidence="4" id="KW-1185">Reference proteome</keyword>
<dbReference type="GO" id="GO:0000160">
    <property type="term" value="P:phosphorelay signal transduction system"/>
    <property type="evidence" value="ECO:0007669"/>
    <property type="project" value="InterPro"/>
</dbReference>
<dbReference type="Proteomes" id="UP000294850">
    <property type="component" value="Unassembled WGS sequence"/>
</dbReference>
<evidence type="ECO:0000313" key="3">
    <source>
        <dbReference type="EMBL" id="TDE08984.1"/>
    </source>
</evidence>
<dbReference type="SUPFAM" id="SSF52172">
    <property type="entry name" value="CheY-like"/>
    <property type="match status" value="1"/>
</dbReference>
<sequence>MQSIYVVDDSTDQRLFLGSFLNRIVADYPARFLQGAPTLLDSLSDPINSGSVPARVIFLDFQLPEMNGYQAHKKIKQANQYKKSLCRDAQ</sequence>
<accession>A0A4R5DBP6</accession>
<dbReference type="InterPro" id="IPR001789">
    <property type="entry name" value="Sig_transdc_resp-reg_receiver"/>
</dbReference>
<feature type="modified residue" description="4-aspartylphosphate" evidence="1">
    <location>
        <position position="60"/>
    </location>
</feature>
<gene>
    <name evidence="3" type="ORF">E0F88_31345</name>
</gene>
<organism evidence="3 4">
    <name type="scientific">Dyadobacter psychrotolerans</name>
    <dbReference type="NCBI Taxonomy" id="2541721"/>
    <lineage>
        <taxon>Bacteria</taxon>
        <taxon>Pseudomonadati</taxon>
        <taxon>Bacteroidota</taxon>
        <taxon>Cytophagia</taxon>
        <taxon>Cytophagales</taxon>
        <taxon>Spirosomataceae</taxon>
        <taxon>Dyadobacter</taxon>
    </lineage>
</organism>